<dbReference type="EMBL" id="CAVMJV010000045">
    <property type="protein sequence ID" value="CAK5081805.1"/>
    <property type="molecule type" value="Genomic_DNA"/>
</dbReference>
<organism evidence="1 2">
    <name type="scientific">Meloidogyne enterolobii</name>
    <name type="common">Root-knot nematode worm</name>
    <name type="synonym">Meloidogyne mayaguensis</name>
    <dbReference type="NCBI Taxonomy" id="390850"/>
    <lineage>
        <taxon>Eukaryota</taxon>
        <taxon>Metazoa</taxon>
        <taxon>Ecdysozoa</taxon>
        <taxon>Nematoda</taxon>
        <taxon>Chromadorea</taxon>
        <taxon>Rhabditida</taxon>
        <taxon>Tylenchina</taxon>
        <taxon>Tylenchomorpha</taxon>
        <taxon>Tylenchoidea</taxon>
        <taxon>Meloidogynidae</taxon>
        <taxon>Meloidogyninae</taxon>
        <taxon>Meloidogyne</taxon>
    </lineage>
</organism>
<protein>
    <submittedName>
        <fullName evidence="1">Uncharacterized protein</fullName>
    </submittedName>
</protein>
<reference evidence="1" key="1">
    <citation type="submission" date="2023-11" db="EMBL/GenBank/DDBJ databases">
        <authorList>
            <person name="Poullet M."/>
        </authorList>
    </citation>
    <scope>NUCLEOTIDE SEQUENCE</scope>
    <source>
        <strain evidence="1">E1834</strain>
    </source>
</reference>
<evidence type="ECO:0000313" key="2">
    <source>
        <dbReference type="Proteomes" id="UP001497535"/>
    </source>
</evidence>
<dbReference type="Proteomes" id="UP001497535">
    <property type="component" value="Unassembled WGS sequence"/>
</dbReference>
<evidence type="ECO:0000313" key="1">
    <source>
        <dbReference type="EMBL" id="CAK5081805.1"/>
    </source>
</evidence>
<gene>
    <name evidence="1" type="ORF">MENTE1834_LOCUS29043</name>
</gene>
<name>A0ACB0ZV03_MELEN</name>
<accession>A0ACB0ZV03</accession>
<proteinExistence type="predicted"/>
<keyword evidence="2" id="KW-1185">Reference proteome</keyword>
<sequence length="643" mass="70382">MSCSGGKSSVVALLLKHGANKEHRNLSDYTPLSLAASGGYVDVIQLLLTHGSEINSRTNSKLGISPLMLSAMNGHEEATRVLLENGSDINAQIETNKNTALTLACFQGRVEVTRLLISHGANVEHRAKTGLTPLMEAANGGYVEVGRVLLQSNADVNTSPVPTSRDTALTIAADKGHHAFVALLLDYGAQINARNKKGCTALWLACSGGHLETTKVLVDYKADTELLDNRKLTPLMIAFRKGHFKVVEYLVEHVLQFPSDGDCQRFILSQTDQDLINKCTKCLISIKEAKARQAEQANKAAASLLEMLAKEEALEESKKRTKQRQKEKKKAKKQAKKDDEDNCVNENEVNNEFEKLSIKPVESVATENLSIRQQKSINQKSNNLASFQAGNCEDQKMSIKQGKENLKNSNGVATTKTVKRTRGTSKKENINEDVSISTTASNHFSSAAIISKNSEEEVEWHSANRKKSIVNKPAEPKPSASTHSNSVVTTKTDVSDKTDATSRASPTTHSITQIPPLFPDDVFLNENLSAVGSRRPSLQVLNIASSSIPRVIGRGGSNVNTIREATGAHVEVEKQCLRKEQTTRKITIKGAPEAVKNAIMMINLLMKDHNMPVTDIVDRVISKITQAGTKNYWCYNNSNNCYE</sequence>
<comment type="caution">
    <text evidence="1">The sequence shown here is derived from an EMBL/GenBank/DDBJ whole genome shotgun (WGS) entry which is preliminary data.</text>
</comment>